<comment type="caution">
    <text evidence="4">The sequence shown here is derived from an EMBL/GenBank/DDBJ whole genome shotgun (WGS) entry which is preliminary data.</text>
</comment>
<dbReference type="SUPFAM" id="SSF54631">
    <property type="entry name" value="CBS-domain pair"/>
    <property type="match status" value="1"/>
</dbReference>
<keyword evidence="1" id="KW-0677">Repeat</keyword>
<dbReference type="CDD" id="cd04584">
    <property type="entry name" value="CBS_pair_AcuB_like"/>
    <property type="match status" value="1"/>
</dbReference>
<evidence type="ECO:0000313" key="4">
    <source>
        <dbReference type="EMBL" id="MBI3015461.1"/>
    </source>
</evidence>
<name>A0A932M224_UNCTE</name>
<gene>
    <name evidence="4" type="ORF">HYY65_10460</name>
</gene>
<evidence type="ECO:0000259" key="3">
    <source>
        <dbReference type="PROSITE" id="PS51371"/>
    </source>
</evidence>
<keyword evidence="2" id="KW-0129">CBS domain</keyword>
<sequence length="139" mass="15682">MSNPVILITLDNTLGEAADLMRRSAVRHFPVIDPETRTLKGILTDRDLRKHLSPRLGTEAETEEDRKTLKIPVHKVMVRRLYTATPETSLREGARLLMTKKIGCLPVVDDRRRLLGIVTESDFVKLLAENVAVVPYKGL</sequence>
<feature type="domain" description="CBS" evidence="3">
    <location>
        <begin position="77"/>
        <end position="133"/>
    </location>
</feature>
<reference evidence="4" key="1">
    <citation type="submission" date="2020-07" db="EMBL/GenBank/DDBJ databases">
        <title>Huge and variable diversity of episymbiotic CPR bacteria and DPANN archaea in groundwater ecosystems.</title>
        <authorList>
            <person name="He C.Y."/>
            <person name="Keren R."/>
            <person name="Whittaker M."/>
            <person name="Farag I.F."/>
            <person name="Doudna J."/>
            <person name="Cate J.H.D."/>
            <person name="Banfield J.F."/>
        </authorList>
    </citation>
    <scope>NUCLEOTIDE SEQUENCE</scope>
    <source>
        <strain evidence="4">NC_groundwater_717_Ag_S-0.2um_59_8</strain>
    </source>
</reference>
<accession>A0A932M224</accession>
<dbReference type="PANTHER" id="PTHR48108:SF34">
    <property type="entry name" value="CBS DOMAIN-CONTAINING PROTEIN YHCV"/>
    <property type="match status" value="1"/>
</dbReference>
<dbReference type="Proteomes" id="UP000741360">
    <property type="component" value="Unassembled WGS sequence"/>
</dbReference>
<organism evidence="4 5">
    <name type="scientific">Tectimicrobiota bacterium</name>
    <dbReference type="NCBI Taxonomy" id="2528274"/>
    <lineage>
        <taxon>Bacteria</taxon>
        <taxon>Pseudomonadati</taxon>
        <taxon>Nitrospinota/Tectimicrobiota group</taxon>
        <taxon>Candidatus Tectimicrobiota</taxon>
    </lineage>
</organism>
<proteinExistence type="predicted"/>
<dbReference type="InterPro" id="IPR000644">
    <property type="entry name" value="CBS_dom"/>
</dbReference>
<dbReference type="PANTHER" id="PTHR48108">
    <property type="entry name" value="CBS DOMAIN-CONTAINING PROTEIN CBSX2, CHLOROPLASTIC"/>
    <property type="match status" value="1"/>
</dbReference>
<dbReference type="InterPro" id="IPR046342">
    <property type="entry name" value="CBS_dom_sf"/>
</dbReference>
<dbReference type="AlphaFoldDB" id="A0A932M224"/>
<dbReference type="Gene3D" id="3.10.580.10">
    <property type="entry name" value="CBS-domain"/>
    <property type="match status" value="1"/>
</dbReference>
<dbReference type="InterPro" id="IPR051462">
    <property type="entry name" value="CBS_domain-containing"/>
</dbReference>
<protein>
    <submittedName>
        <fullName evidence="4">CBS domain-containing protein</fullName>
    </submittedName>
</protein>
<dbReference type="EMBL" id="JACPSX010000200">
    <property type="protein sequence ID" value="MBI3015461.1"/>
    <property type="molecule type" value="Genomic_DNA"/>
</dbReference>
<dbReference type="Pfam" id="PF00571">
    <property type="entry name" value="CBS"/>
    <property type="match status" value="2"/>
</dbReference>
<dbReference type="PROSITE" id="PS51371">
    <property type="entry name" value="CBS"/>
    <property type="match status" value="2"/>
</dbReference>
<dbReference type="SMART" id="SM00116">
    <property type="entry name" value="CBS"/>
    <property type="match status" value="2"/>
</dbReference>
<feature type="domain" description="CBS" evidence="3">
    <location>
        <begin position="1"/>
        <end position="61"/>
    </location>
</feature>
<evidence type="ECO:0000256" key="1">
    <source>
        <dbReference type="ARBA" id="ARBA00022737"/>
    </source>
</evidence>
<evidence type="ECO:0000256" key="2">
    <source>
        <dbReference type="PROSITE-ProRule" id="PRU00703"/>
    </source>
</evidence>
<evidence type="ECO:0000313" key="5">
    <source>
        <dbReference type="Proteomes" id="UP000741360"/>
    </source>
</evidence>